<keyword evidence="15" id="KW-1185">Reference proteome</keyword>
<reference evidence="14 15" key="2">
    <citation type="submission" date="2019-09" db="EMBL/GenBank/DDBJ databases">
        <title>Complete Genome Sequence and Methylome Analysis of free living Spirochaetas.</title>
        <authorList>
            <person name="Leshcheva N."/>
            <person name="Mikheeva N."/>
        </authorList>
    </citation>
    <scope>NUCLEOTIDE SEQUENCE [LARGE SCALE GENOMIC DNA]</scope>
    <source>
        <strain evidence="14 15">P</strain>
    </source>
</reference>
<comment type="pathway">
    <text evidence="2">Amino-acid biosynthesis; L-valine biosynthesis; L-valine from pyruvate: step 2/4.</text>
</comment>
<feature type="binding site" evidence="11">
    <location>
        <position position="216"/>
    </location>
    <ligand>
        <name>Mg(2+)</name>
        <dbReference type="ChEBI" id="CHEBI:18420"/>
        <label>2</label>
    </ligand>
</feature>
<name>A0A5C1QGS1_9SPIO</name>
<dbReference type="OrthoDB" id="9804088at2"/>
<keyword evidence="6 11" id="KW-0479">Metal-binding</keyword>
<dbReference type="Proteomes" id="UP000323824">
    <property type="component" value="Chromosome"/>
</dbReference>
<evidence type="ECO:0000313" key="14">
    <source>
        <dbReference type="EMBL" id="QEN06270.1"/>
    </source>
</evidence>
<dbReference type="GO" id="GO:0009099">
    <property type="term" value="P:L-valine biosynthetic process"/>
    <property type="evidence" value="ECO:0007669"/>
    <property type="project" value="UniProtKB-UniRule"/>
</dbReference>
<dbReference type="Pfam" id="PF07991">
    <property type="entry name" value="KARI_N"/>
    <property type="match status" value="1"/>
</dbReference>
<evidence type="ECO:0000256" key="6">
    <source>
        <dbReference type="ARBA" id="ARBA00022723"/>
    </source>
</evidence>
<comment type="pathway">
    <text evidence="3">Amino-acid biosynthesis; L-isoleucine biosynthesis; L-isoleucine from 2-oxobutanoate: step 2/4.</text>
</comment>
<feature type="binding site" evidence="11">
    <location>
        <position position="392"/>
    </location>
    <ligand>
        <name>Mg(2+)</name>
        <dbReference type="ChEBI" id="CHEBI:18420"/>
        <label>2</label>
    </ligand>
</feature>
<evidence type="ECO:0000256" key="4">
    <source>
        <dbReference type="ARBA" id="ARBA00010318"/>
    </source>
</evidence>
<feature type="domain" description="KARI C-terminal knotted" evidence="13">
    <location>
        <begin position="354"/>
        <end position="485"/>
    </location>
</feature>
<dbReference type="InterPro" id="IPR036291">
    <property type="entry name" value="NAD(P)-bd_dom_sf"/>
</dbReference>
<dbReference type="InterPro" id="IPR013328">
    <property type="entry name" value="6PGD_dom2"/>
</dbReference>
<keyword evidence="7 11" id="KW-0460">Magnesium</keyword>
<dbReference type="GO" id="GO:0016853">
    <property type="term" value="F:isomerase activity"/>
    <property type="evidence" value="ECO:0007669"/>
    <property type="project" value="UniProtKB-KW"/>
</dbReference>
<dbReference type="AlphaFoldDB" id="A0A5C1QGS1"/>
<evidence type="ECO:0000259" key="13">
    <source>
        <dbReference type="PROSITE" id="PS51851"/>
    </source>
</evidence>
<evidence type="ECO:0000256" key="2">
    <source>
        <dbReference type="ARBA" id="ARBA00004864"/>
    </source>
</evidence>
<dbReference type="NCBIfam" id="NF003557">
    <property type="entry name" value="PRK05225.1"/>
    <property type="match status" value="1"/>
</dbReference>
<proteinExistence type="inferred from homology"/>
<gene>
    <name evidence="14" type="primary">ilvC</name>
    <name evidence="14" type="ORF">EW093_16770</name>
</gene>
<dbReference type="InterPro" id="IPR013023">
    <property type="entry name" value="KARI"/>
</dbReference>
<feature type="binding site" evidence="11">
    <location>
        <position position="220"/>
    </location>
    <ligand>
        <name>Mg(2+)</name>
        <dbReference type="ChEBI" id="CHEBI:18420"/>
        <label>1</label>
    </ligand>
</feature>
<feature type="domain" description="KARI N-terminal Rossmann" evidence="12">
    <location>
        <begin position="14"/>
        <end position="207"/>
    </location>
</feature>
<evidence type="ECO:0000256" key="10">
    <source>
        <dbReference type="NCBIfam" id="TIGR00465"/>
    </source>
</evidence>
<feature type="binding site" evidence="11">
    <location>
        <position position="413"/>
    </location>
    <ligand>
        <name>substrate</name>
    </ligand>
</feature>
<evidence type="ECO:0000256" key="5">
    <source>
        <dbReference type="ARBA" id="ARBA00022605"/>
    </source>
</evidence>
<accession>A0A5C1QGS1</accession>
<dbReference type="UniPathway" id="UPA00047">
    <property type="reaction ID" value="UER00056"/>
</dbReference>
<dbReference type="InterPro" id="IPR013116">
    <property type="entry name" value="KARI_N"/>
</dbReference>
<dbReference type="InterPro" id="IPR000506">
    <property type="entry name" value="KARI_C"/>
</dbReference>
<evidence type="ECO:0000259" key="12">
    <source>
        <dbReference type="PROSITE" id="PS51850"/>
    </source>
</evidence>
<evidence type="ECO:0000256" key="8">
    <source>
        <dbReference type="ARBA" id="ARBA00023002"/>
    </source>
</evidence>
<evidence type="ECO:0000256" key="1">
    <source>
        <dbReference type="ARBA" id="ARBA00001946"/>
    </source>
</evidence>
<evidence type="ECO:0000256" key="3">
    <source>
        <dbReference type="ARBA" id="ARBA00004885"/>
    </source>
</evidence>
<dbReference type="PANTHER" id="PTHR21371">
    <property type="entry name" value="KETOL-ACID REDUCTOISOMERASE, MITOCHONDRIAL"/>
    <property type="match status" value="1"/>
</dbReference>
<dbReference type="Pfam" id="PF01450">
    <property type="entry name" value="KARI_C"/>
    <property type="match status" value="2"/>
</dbReference>
<feature type="binding site" evidence="11">
    <location>
        <position position="216"/>
    </location>
    <ligand>
        <name>Mg(2+)</name>
        <dbReference type="ChEBI" id="CHEBI:18420"/>
        <label>1</label>
    </ligand>
</feature>
<evidence type="ECO:0000256" key="11">
    <source>
        <dbReference type="PROSITE-ProRule" id="PRU01198"/>
    </source>
</evidence>
<dbReference type="GO" id="GO:0046872">
    <property type="term" value="F:metal ion binding"/>
    <property type="evidence" value="ECO:0007669"/>
    <property type="project" value="UniProtKB-UniRule"/>
</dbReference>
<comment type="caution">
    <text evidence="11">Lacks conserved residue(s) required for the propagation of feature annotation.</text>
</comment>
<keyword evidence="5 11" id="KW-0028">Amino-acid biosynthesis</keyword>
<dbReference type="PANTHER" id="PTHR21371:SF1">
    <property type="entry name" value="KETOL-ACID REDUCTOISOMERASE, MITOCHONDRIAL"/>
    <property type="match status" value="1"/>
</dbReference>
<sequence>MMNYFNTLPLRLQLNELGQCRFMDRSEFNGVEKLKGKKIVIVGCGAQGLNQGLNLRDSGLDVSYTLRAAAITEKRQSFLNASENGFKVGTYDQMLPTADLVINLTPDKQHSNVVSAVMPLMKKGATLAYSHGFNIVEEGMQIREDLTVIMVAPKSPGTEVREEYKRGFGVPTLIAVHRENDPNGDGWDIAKAYAAGTGGDRAGCLQSSFVAEVKSDLMGEQTILCGMLQVGSILCYNKMIEEGMDEGYSSKFIQYGWEAITEGLKHGGITNMMDRLSNPAKIKAYDLSVELKEIMRDLFNKHMDDIISGHFSKTMMEDWANDDVNLLGWRKATGETAFEKATSGDMEITEQEFYDKGILMVAMVKAGVELAFEAMTNSGIIAESAYYESLHETPLIANTIARKKLYEMNVVISDTAEYGCYLFANACEPLLGDFMKKIDLSVIGKGLDNRDNGVDNVKLIEVNKAVRNHPVEIVGDKLRGYMTAMKSIL</sequence>
<dbReference type="GO" id="GO:0005829">
    <property type="term" value="C:cytosol"/>
    <property type="evidence" value="ECO:0007669"/>
    <property type="project" value="TreeGrafter"/>
</dbReference>
<protein>
    <recommendedName>
        <fullName evidence="10">Ketol-acid reductoisomerase</fullName>
        <ecNumber evidence="10">1.1.1.86</ecNumber>
    </recommendedName>
</protein>
<organism evidence="14 15">
    <name type="scientific">Thiospirochaeta perfilievii</name>
    <dbReference type="NCBI Taxonomy" id="252967"/>
    <lineage>
        <taxon>Bacteria</taxon>
        <taxon>Pseudomonadati</taxon>
        <taxon>Spirochaetota</taxon>
        <taxon>Spirochaetia</taxon>
        <taxon>Spirochaetales</taxon>
        <taxon>Spirochaetaceae</taxon>
        <taxon>Thiospirochaeta</taxon>
    </lineage>
</organism>
<evidence type="ECO:0000256" key="9">
    <source>
        <dbReference type="ARBA" id="ARBA00023304"/>
    </source>
</evidence>
<dbReference type="InterPro" id="IPR008927">
    <property type="entry name" value="6-PGluconate_DH-like_C_sf"/>
</dbReference>
<comment type="cofactor">
    <cofactor evidence="1">
        <name>Mg(2+)</name>
        <dbReference type="ChEBI" id="CHEBI:18420"/>
    </cofactor>
</comment>
<dbReference type="Gene3D" id="1.10.1040.10">
    <property type="entry name" value="N-(1-d-carboxylethyl)-l-norvaline Dehydrogenase, domain 2"/>
    <property type="match status" value="1"/>
</dbReference>
<dbReference type="Gene3D" id="3.40.50.720">
    <property type="entry name" value="NAD(P)-binding Rossmann-like Domain"/>
    <property type="match status" value="1"/>
</dbReference>
<dbReference type="EC" id="1.1.1.86" evidence="10"/>
<keyword evidence="8 11" id="KW-0560">Oxidoreductase</keyword>
<dbReference type="SUPFAM" id="SSF51735">
    <property type="entry name" value="NAD(P)-binding Rossmann-fold domains"/>
    <property type="match status" value="1"/>
</dbReference>
<comment type="similarity">
    <text evidence="4 11">Belongs to the ketol-acid reductoisomerase family.</text>
</comment>
<keyword evidence="14" id="KW-0413">Isomerase</keyword>
<dbReference type="NCBIfam" id="TIGR00465">
    <property type="entry name" value="ilvC"/>
    <property type="match status" value="1"/>
</dbReference>
<feature type="binding site" evidence="11">
    <location>
        <position position="277"/>
    </location>
    <ligand>
        <name>substrate</name>
    </ligand>
</feature>
<dbReference type="PROSITE" id="PS51851">
    <property type="entry name" value="KARI_C"/>
    <property type="match status" value="2"/>
</dbReference>
<feature type="binding site" evidence="11">
    <location>
        <position position="388"/>
    </location>
    <ligand>
        <name>Mg(2+)</name>
        <dbReference type="ChEBI" id="CHEBI:18420"/>
        <label>2</label>
    </ligand>
</feature>
<dbReference type="UniPathway" id="UPA00049">
    <property type="reaction ID" value="UER00060"/>
</dbReference>
<evidence type="ECO:0000256" key="7">
    <source>
        <dbReference type="ARBA" id="ARBA00022842"/>
    </source>
</evidence>
<dbReference type="GO" id="GO:0009097">
    <property type="term" value="P:isoleucine biosynthetic process"/>
    <property type="evidence" value="ECO:0007669"/>
    <property type="project" value="UniProtKB-UniRule"/>
</dbReference>
<dbReference type="GO" id="GO:0004455">
    <property type="term" value="F:ketol-acid reductoisomerase activity"/>
    <property type="evidence" value="ECO:0007669"/>
    <property type="project" value="UniProtKB-UniRule"/>
</dbReference>
<feature type="domain" description="KARI C-terminal knotted" evidence="13">
    <location>
        <begin position="208"/>
        <end position="352"/>
    </location>
</feature>
<dbReference type="EMBL" id="CP035807">
    <property type="protein sequence ID" value="QEN06270.1"/>
    <property type="molecule type" value="Genomic_DNA"/>
</dbReference>
<dbReference type="KEGG" id="sper:EW093_16770"/>
<dbReference type="PROSITE" id="PS51850">
    <property type="entry name" value="KARI_N"/>
    <property type="match status" value="1"/>
</dbReference>
<reference evidence="14 15" key="1">
    <citation type="submission" date="2019-02" db="EMBL/GenBank/DDBJ databases">
        <authorList>
            <person name="Fomenkov A."/>
            <person name="Dubinina G."/>
            <person name="Grabovich M."/>
            <person name="Vincze T."/>
            <person name="Roberts R.J."/>
        </authorList>
    </citation>
    <scope>NUCLEOTIDE SEQUENCE [LARGE SCALE GENOMIC DNA]</scope>
    <source>
        <strain evidence="14 15">P</strain>
    </source>
</reference>
<dbReference type="SUPFAM" id="SSF48179">
    <property type="entry name" value="6-phosphogluconate dehydrogenase C-terminal domain-like"/>
    <property type="match status" value="2"/>
</dbReference>
<evidence type="ECO:0000313" key="15">
    <source>
        <dbReference type="Proteomes" id="UP000323824"/>
    </source>
</evidence>
<keyword evidence="9 11" id="KW-0100">Branched-chain amino acid biosynthesis</keyword>